<dbReference type="CDD" id="cd20529">
    <property type="entry name" value="CYCLIN_CCNJ-like_rpt2"/>
    <property type="match status" value="1"/>
</dbReference>
<dbReference type="Pfam" id="PF02984">
    <property type="entry name" value="Cyclin_C"/>
    <property type="match status" value="1"/>
</dbReference>
<dbReference type="InterPro" id="IPR036915">
    <property type="entry name" value="Cyclin-like_sf"/>
</dbReference>
<keyword evidence="8" id="KW-1185">Reference proteome</keyword>
<dbReference type="Gene3D" id="1.10.472.10">
    <property type="entry name" value="Cyclin-like"/>
    <property type="match status" value="2"/>
</dbReference>
<keyword evidence="1" id="KW-0132">Cell division</keyword>
<dbReference type="GO" id="GO:0051301">
    <property type="term" value="P:cell division"/>
    <property type="evidence" value="ECO:0007669"/>
    <property type="project" value="UniProtKB-KW"/>
</dbReference>
<dbReference type="RefSeq" id="XP_036671205.3">
    <property type="nucleotide sequence ID" value="XM_036815310.3"/>
</dbReference>
<feature type="domain" description="Cyclin-like" evidence="6">
    <location>
        <begin position="73"/>
        <end position="159"/>
    </location>
</feature>
<dbReference type="Pfam" id="PF00134">
    <property type="entry name" value="Cyclin_N"/>
    <property type="match status" value="1"/>
</dbReference>
<reference evidence="9" key="1">
    <citation type="submission" date="2025-08" db="UniProtKB">
        <authorList>
            <consortium name="RefSeq"/>
        </authorList>
    </citation>
    <scope>IDENTIFICATION</scope>
</reference>
<dbReference type="PROSITE" id="PS00292">
    <property type="entry name" value="CYCLINS"/>
    <property type="match status" value="1"/>
</dbReference>
<keyword evidence="3" id="KW-0131">Cell cycle</keyword>
<accession>A0AB40A431</accession>
<feature type="domain" description="Cyclin-like" evidence="6">
    <location>
        <begin position="204"/>
        <end position="285"/>
    </location>
</feature>
<proteinExistence type="inferred from homology"/>
<dbReference type="PANTHER" id="PTHR10177">
    <property type="entry name" value="CYCLINS"/>
    <property type="match status" value="1"/>
</dbReference>
<dbReference type="GO" id="GO:0000278">
    <property type="term" value="P:mitotic cell cycle"/>
    <property type="evidence" value="ECO:0007669"/>
    <property type="project" value="UniProtKB-ARBA"/>
</dbReference>
<keyword evidence="2 4" id="KW-0195">Cyclin</keyword>
<dbReference type="InterPro" id="IPR048258">
    <property type="entry name" value="Cyclins_cyclin-box"/>
</dbReference>
<evidence type="ECO:0000256" key="4">
    <source>
        <dbReference type="RuleBase" id="RU000383"/>
    </source>
</evidence>
<protein>
    <submittedName>
        <fullName evidence="9">Cyclin-J-like protein isoform X1</fullName>
    </submittedName>
</protein>
<dbReference type="InterPro" id="IPR039361">
    <property type="entry name" value="Cyclin"/>
</dbReference>
<dbReference type="InterPro" id="IPR004367">
    <property type="entry name" value="Cyclin_C-dom"/>
</dbReference>
<dbReference type="InterPro" id="IPR006671">
    <property type="entry name" value="Cyclin_N"/>
</dbReference>
<dbReference type="SUPFAM" id="SSF47954">
    <property type="entry name" value="Cyclin-like"/>
    <property type="match status" value="2"/>
</dbReference>
<feature type="region of interest" description="Disordered" evidence="5">
    <location>
        <begin position="351"/>
        <end position="390"/>
    </location>
</feature>
<evidence type="ECO:0000313" key="9">
    <source>
        <dbReference type="RefSeq" id="XP_036671205.3"/>
    </source>
</evidence>
<sequence>MDQNWAAEQNIFEVIRKSEKNRHTTDVDTRLAKTHWLSDYARDIFLTMREQELRRLPMFFLSSQIDDRQKLLQFLQLVARTHKLGRCALHLAVYYLDRFLDYYRVRPDKLFMVSITCLHLAAQIENTDAFIPRFSELNQLVRNVYTLSEYKVVERKLLCFLNFELVRPTTASFAELFACSFLTRCDFAAYTEMLDECEREHNIQAFPRYGSFEQMLGSLGQQLVSMADYTLSIYSFSNDSPSLLAAACIAAVRQVSGVKRWSQYLIELTSYTEAHVEPYMDVLTDYFYYQDIQHAWEFPFGQNNPKLSSPDSGFEESLTENTQLVVSDEVVTVEVETYNIITVQLQNTAPESTKSLPEIQSHLKRPRFEDNTDSPHPFKQARFENEPKDL</sequence>
<organism evidence="8 9">
    <name type="scientific">Drosophila suzukii</name>
    <name type="common">Spotted-wing drosophila fruit fly</name>
    <dbReference type="NCBI Taxonomy" id="28584"/>
    <lineage>
        <taxon>Eukaryota</taxon>
        <taxon>Metazoa</taxon>
        <taxon>Ecdysozoa</taxon>
        <taxon>Arthropoda</taxon>
        <taxon>Hexapoda</taxon>
        <taxon>Insecta</taxon>
        <taxon>Pterygota</taxon>
        <taxon>Neoptera</taxon>
        <taxon>Endopterygota</taxon>
        <taxon>Diptera</taxon>
        <taxon>Brachycera</taxon>
        <taxon>Muscomorpha</taxon>
        <taxon>Ephydroidea</taxon>
        <taxon>Drosophilidae</taxon>
        <taxon>Drosophila</taxon>
        <taxon>Sophophora</taxon>
    </lineage>
</organism>
<feature type="compositionally biased region" description="Basic and acidic residues" evidence="5">
    <location>
        <begin position="381"/>
        <end position="390"/>
    </location>
</feature>
<dbReference type="SMART" id="SM00385">
    <property type="entry name" value="CYCLIN"/>
    <property type="match status" value="2"/>
</dbReference>
<evidence type="ECO:0000313" key="8">
    <source>
        <dbReference type="Proteomes" id="UP001652628"/>
    </source>
</evidence>
<dbReference type="CDD" id="cd20528">
    <property type="entry name" value="CYCLIN_CCNJ-like_rpt1"/>
    <property type="match status" value="1"/>
</dbReference>
<comment type="similarity">
    <text evidence="4">Belongs to the cyclin family.</text>
</comment>
<dbReference type="GO" id="GO:0051726">
    <property type="term" value="P:regulation of cell cycle"/>
    <property type="evidence" value="ECO:0007669"/>
    <property type="project" value="UniProtKB-ARBA"/>
</dbReference>
<evidence type="ECO:0000256" key="3">
    <source>
        <dbReference type="ARBA" id="ARBA00023306"/>
    </source>
</evidence>
<evidence type="ECO:0000256" key="1">
    <source>
        <dbReference type="ARBA" id="ARBA00022618"/>
    </source>
</evidence>
<gene>
    <name evidence="9" type="primary">CycJ</name>
</gene>
<evidence type="ECO:0000259" key="6">
    <source>
        <dbReference type="SMART" id="SM00385"/>
    </source>
</evidence>
<evidence type="ECO:0000259" key="7">
    <source>
        <dbReference type="SMART" id="SM01332"/>
    </source>
</evidence>
<dbReference type="GO" id="GO:0019887">
    <property type="term" value="F:protein kinase regulator activity"/>
    <property type="evidence" value="ECO:0007669"/>
    <property type="project" value="UniProtKB-ARBA"/>
</dbReference>
<dbReference type="InterPro" id="IPR013763">
    <property type="entry name" value="Cyclin-like_dom"/>
</dbReference>
<dbReference type="Proteomes" id="UP001652628">
    <property type="component" value="Chromosome 3"/>
</dbReference>
<dbReference type="GeneID" id="108011795"/>
<dbReference type="AlphaFoldDB" id="A0AB40A431"/>
<evidence type="ECO:0000256" key="5">
    <source>
        <dbReference type="SAM" id="MobiDB-lite"/>
    </source>
</evidence>
<evidence type="ECO:0000256" key="2">
    <source>
        <dbReference type="ARBA" id="ARBA00023127"/>
    </source>
</evidence>
<feature type="domain" description="Cyclin C-terminal" evidence="7">
    <location>
        <begin position="168"/>
        <end position="321"/>
    </location>
</feature>
<name>A0AB40A431_DROSZ</name>
<dbReference type="SMART" id="SM01332">
    <property type="entry name" value="Cyclin_C"/>
    <property type="match status" value="1"/>
</dbReference>